<evidence type="ECO:0000256" key="1">
    <source>
        <dbReference type="SAM" id="SignalP"/>
    </source>
</evidence>
<sequence>MRRHGIAILFLLLAYGVHARRLTGERLAFPSDAEQVNHIYALIGGAPLASLGELPASPLEAPLEAPGSVPRVMDSVKSFQARSHASGGCRKLKPGRTLKQAQGVDTFPLSALSPGAWPPDASYFDQANPMLRTEALGPAVARAQTIDRLRLGGPILQQMERPSPELPTLDEAPAGAPEAQISLEFADEVDSAGQPCERLPINIFAALARDGYVNK</sequence>
<name>I0YTU3_COCSC</name>
<keyword evidence="3" id="KW-1185">Reference proteome</keyword>
<organism evidence="2 3">
    <name type="scientific">Coccomyxa subellipsoidea (strain C-169)</name>
    <name type="common">Green microalga</name>
    <dbReference type="NCBI Taxonomy" id="574566"/>
    <lineage>
        <taxon>Eukaryota</taxon>
        <taxon>Viridiplantae</taxon>
        <taxon>Chlorophyta</taxon>
        <taxon>core chlorophytes</taxon>
        <taxon>Trebouxiophyceae</taxon>
        <taxon>Trebouxiophyceae incertae sedis</taxon>
        <taxon>Coccomyxaceae</taxon>
        <taxon>Coccomyxa</taxon>
        <taxon>Coccomyxa subellipsoidea</taxon>
    </lineage>
</organism>
<accession>I0YTU3</accession>
<gene>
    <name evidence="2" type="ORF">COCSUDRAFT_53862</name>
</gene>
<feature type="signal peptide" evidence="1">
    <location>
        <begin position="1"/>
        <end position="19"/>
    </location>
</feature>
<dbReference type="EMBL" id="AGSI01000011">
    <property type="protein sequence ID" value="EIE21812.1"/>
    <property type="molecule type" value="Genomic_DNA"/>
</dbReference>
<evidence type="ECO:0000313" key="2">
    <source>
        <dbReference type="EMBL" id="EIE21812.1"/>
    </source>
</evidence>
<comment type="caution">
    <text evidence="2">The sequence shown here is derived from an EMBL/GenBank/DDBJ whole genome shotgun (WGS) entry which is preliminary data.</text>
</comment>
<dbReference type="OrthoDB" id="10360308at2759"/>
<evidence type="ECO:0000313" key="3">
    <source>
        <dbReference type="Proteomes" id="UP000007264"/>
    </source>
</evidence>
<feature type="chain" id="PRO_5003636452" evidence="1">
    <location>
        <begin position="20"/>
        <end position="215"/>
    </location>
</feature>
<proteinExistence type="predicted"/>
<protein>
    <submittedName>
        <fullName evidence="2">Uncharacterized protein</fullName>
    </submittedName>
</protein>
<dbReference type="KEGG" id="csl:COCSUDRAFT_53862"/>
<dbReference type="Proteomes" id="UP000007264">
    <property type="component" value="Unassembled WGS sequence"/>
</dbReference>
<reference evidence="2 3" key="1">
    <citation type="journal article" date="2012" name="Genome Biol.">
        <title>The genome of the polar eukaryotic microalga coccomyxa subellipsoidea reveals traits of cold adaptation.</title>
        <authorList>
            <person name="Blanc G."/>
            <person name="Agarkova I."/>
            <person name="Grimwood J."/>
            <person name="Kuo A."/>
            <person name="Brueggeman A."/>
            <person name="Dunigan D."/>
            <person name="Gurnon J."/>
            <person name="Ladunga I."/>
            <person name="Lindquist E."/>
            <person name="Lucas S."/>
            <person name="Pangilinan J."/>
            <person name="Proschold T."/>
            <person name="Salamov A."/>
            <person name="Schmutz J."/>
            <person name="Weeks D."/>
            <person name="Yamada T."/>
            <person name="Claverie J.M."/>
            <person name="Grigoriev I."/>
            <person name="Van Etten J."/>
            <person name="Lomsadze A."/>
            <person name="Borodovsky M."/>
        </authorList>
    </citation>
    <scope>NUCLEOTIDE SEQUENCE [LARGE SCALE GENOMIC DNA]</scope>
    <source>
        <strain evidence="2 3">C-169</strain>
    </source>
</reference>
<dbReference type="GeneID" id="17039797"/>
<dbReference type="AlphaFoldDB" id="I0YTU3"/>
<keyword evidence="1" id="KW-0732">Signal</keyword>
<dbReference type="RefSeq" id="XP_005646356.1">
    <property type="nucleotide sequence ID" value="XM_005646299.1"/>
</dbReference>